<dbReference type="Proteomes" id="UP001221898">
    <property type="component" value="Unassembled WGS sequence"/>
</dbReference>
<organism evidence="1 2">
    <name type="scientific">Aldrovandia affinis</name>
    <dbReference type="NCBI Taxonomy" id="143900"/>
    <lineage>
        <taxon>Eukaryota</taxon>
        <taxon>Metazoa</taxon>
        <taxon>Chordata</taxon>
        <taxon>Craniata</taxon>
        <taxon>Vertebrata</taxon>
        <taxon>Euteleostomi</taxon>
        <taxon>Actinopterygii</taxon>
        <taxon>Neopterygii</taxon>
        <taxon>Teleostei</taxon>
        <taxon>Notacanthiformes</taxon>
        <taxon>Halosauridae</taxon>
        <taxon>Aldrovandia</taxon>
    </lineage>
</organism>
<reference evidence="1" key="1">
    <citation type="journal article" date="2023" name="Science">
        <title>Genome structures resolve the early diversification of teleost fishes.</title>
        <authorList>
            <person name="Parey E."/>
            <person name="Louis A."/>
            <person name="Montfort J."/>
            <person name="Bouchez O."/>
            <person name="Roques C."/>
            <person name="Iampietro C."/>
            <person name="Lluch J."/>
            <person name="Castinel A."/>
            <person name="Donnadieu C."/>
            <person name="Desvignes T."/>
            <person name="Floi Bucao C."/>
            <person name="Jouanno E."/>
            <person name="Wen M."/>
            <person name="Mejri S."/>
            <person name="Dirks R."/>
            <person name="Jansen H."/>
            <person name="Henkel C."/>
            <person name="Chen W.J."/>
            <person name="Zahm M."/>
            <person name="Cabau C."/>
            <person name="Klopp C."/>
            <person name="Thompson A.W."/>
            <person name="Robinson-Rechavi M."/>
            <person name="Braasch I."/>
            <person name="Lecointre G."/>
            <person name="Bobe J."/>
            <person name="Postlethwait J.H."/>
            <person name="Berthelot C."/>
            <person name="Roest Crollius H."/>
            <person name="Guiguen Y."/>
        </authorList>
    </citation>
    <scope>NUCLEOTIDE SEQUENCE</scope>
    <source>
        <strain evidence="1">NC1722</strain>
    </source>
</reference>
<dbReference type="AlphaFoldDB" id="A0AAD7RAT5"/>
<evidence type="ECO:0000313" key="2">
    <source>
        <dbReference type="Proteomes" id="UP001221898"/>
    </source>
</evidence>
<protein>
    <submittedName>
        <fullName evidence="1">Uncharacterized protein</fullName>
    </submittedName>
</protein>
<feature type="non-terminal residue" evidence="1">
    <location>
        <position position="1"/>
    </location>
</feature>
<keyword evidence="2" id="KW-1185">Reference proteome</keyword>
<dbReference type="EMBL" id="JAINUG010000376">
    <property type="protein sequence ID" value="KAJ8373019.1"/>
    <property type="molecule type" value="Genomic_DNA"/>
</dbReference>
<gene>
    <name evidence="1" type="ORF">AAFF_G00272100</name>
</gene>
<accession>A0AAD7RAT5</accession>
<comment type="caution">
    <text evidence="1">The sequence shown here is derived from an EMBL/GenBank/DDBJ whole genome shotgun (WGS) entry which is preliminary data.</text>
</comment>
<sequence length="80" mass="8629">ERFGPAPTCTATRFTCKETTPRHGFCFFLSDIDATAKTRVCDWLGLAVREGEGRGRIGSCSFAVSPSHVAVERGITPSAH</sequence>
<name>A0AAD7RAT5_9TELE</name>
<proteinExistence type="predicted"/>
<evidence type="ECO:0000313" key="1">
    <source>
        <dbReference type="EMBL" id="KAJ8373019.1"/>
    </source>
</evidence>